<evidence type="ECO:0000313" key="2">
    <source>
        <dbReference type="Proteomes" id="UP000006377"/>
    </source>
</evidence>
<dbReference type="STRING" id="402881.Plav_2500"/>
<organism evidence="1 2">
    <name type="scientific">Parvibaculum lavamentivorans (strain DS-1 / DSM 13023 / NCIMB 13966)</name>
    <dbReference type="NCBI Taxonomy" id="402881"/>
    <lineage>
        <taxon>Bacteria</taxon>
        <taxon>Pseudomonadati</taxon>
        <taxon>Pseudomonadota</taxon>
        <taxon>Alphaproteobacteria</taxon>
        <taxon>Hyphomicrobiales</taxon>
        <taxon>Parvibaculaceae</taxon>
        <taxon>Parvibaculum</taxon>
    </lineage>
</organism>
<dbReference type="HOGENOM" id="CLU_059899_0_0_5"/>
<gene>
    <name evidence="1" type="ordered locus">Plav_2500</name>
</gene>
<dbReference type="OrthoDB" id="333076at2"/>
<proteinExistence type="predicted"/>
<sequence length="369" mass="41676">MLTKADDFPIHQTPEPIAFAGTDRNFYDRFFFNGYTRGGDVFFAAALGVYPHLNIMDGAFSVIVDGVQHNLHVSRFLNMERMDTRVGPLSVDIVEPLQVLRVRVADNEHGIKADVTFRGRAPALKEPRFTRRNGPRTLMDLTRMTQNGTWEGWIEVKGKRIEIKPQDYVGTRDRSWGVRTIGAPDPQPLVPPMPFQFFWMWAPLNFDDRITLFHVNDDEHGEPWNLSGVMCPLGADAVSQEMDRVSYEVAYKSGSRHAKSFSIFFETRKGEKTRIDLTPKFHFYMQGIGYGHPEWSHGAHKGDNAMGYDEYKLSEVTSFAPPNLHIQAFSDAVMTLPDGSTRKGCGILEQLVIGPHAPSGFKDVLDPAK</sequence>
<protein>
    <recommendedName>
        <fullName evidence="3">Hydroxyneurosporene synthase</fullName>
    </recommendedName>
</protein>
<reference evidence="1 2" key="1">
    <citation type="journal article" date="2011" name="Stand. Genomic Sci.">
        <title>Complete genome sequence of Parvibaculum lavamentivorans type strain (DS-1(T)).</title>
        <authorList>
            <person name="Schleheck D."/>
            <person name="Weiss M."/>
            <person name="Pitluck S."/>
            <person name="Bruce D."/>
            <person name="Land M.L."/>
            <person name="Han S."/>
            <person name="Saunders E."/>
            <person name="Tapia R."/>
            <person name="Detter C."/>
            <person name="Brettin T."/>
            <person name="Han J."/>
            <person name="Woyke T."/>
            <person name="Goodwin L."/>
            <person name="Pennacchio L."/>
            <person name="Nolan M."/>
            <person name="Cook A.M."/>
            <person name="Kjelleberg S."/>
            <person name="Thomas T."/>
        </authorList>
    </citation>
    <scope>NUCLEOTIDE SEQUENCE [LARGE SCALE GENOMIC DNA]</scope>
    <source>
        <strain evidence="2">DS-1 / DSM 13023 / NCIMB 13966</strain>
    </source>
</reference>
<evidence type="ECO:0000313" key="1">
    <source>
        <dbReference type="EMBL" id="ABS64109.1"/>
    </source>
</evidence>
<dbReference type="KEGG" id="pla:Plav_2500"/>
<dbReference type="RefSeq" id="WP_012111420.1">
    <property type="nucleotide sequence ID" value="NC_009719.1"/>
</dbReference>
<dbReference type="SUPFAM" id="SSF159245">
    <property type="entry name" value="AttH-like"/>
    <property type="match status" value="1"/>
</dbReference>
<dbReference type="Proteomes" id="UP000006377">
    <property type="component" value="Chromosome"/>
</dbReference>
<dbReference type="EMBL" id="CP000774">
    <property type="protein sequence ID" value="ABS64109.1"/>
    <property type="molecule type" value="Genomic_DNA"/>
</dbReference>
<dbReference type="AlphaFoldDB" id="A7HW26"/>
<keyword evidence="2" id="KW-1185">Reference proteome</keyword>
<dbReference type="eggNOG" id="ENOG502Z7RY">
    <property type="taxonomic scope" value="Bacteria"/>
</dbReference>
<name>A7HW26_PARL1</name>
<evidence type="ECO:0008006" key="3">
    <source>
        <dbReference type="Google" id="ProtNLM"/>
    </source>
</evidence>
<accession>A7HW26</accession>